<dbReference type="CDD" id="cd00186">
    <property type="entry name" value="TOP1Ac"/>
    <property type="match status" value="1"/>
</dbReference>
<dbReference type="GO" id="GO:0006265">
    <property type="term" value="P:DNA topological change"/>
    <property type="evidence" value="ECO:0007669"/>
    <property type="project" value="InterPro"/>
</dbReference>
<evidence type="ECO:0000256" key="12">
    <source>
        <dbReference type="ARBA" id="ARBA00032877"/>
    </source>
</evidence>
<dbReference type="InterPro" id="IPR025589">
    <property type="entry name" value="Toprim_C_rpt"/>
</dbReference>
<dbReference type="InterPro" id="IPR034144">
    <property type="entry name" value="TOPRIM_TopoIII"/>
</dbReference>
<dbReference type="Pfam" id="PF01751">
    <property type="entry name" value="Toprim"/>
    <property type="match status" value="1"/>
</dbReference>
<evidence type="ECO:0000256" key="3">
    <source>
        <dbReference type="ARBA" id="ARBA00012891"/>
    </source>
</evidence>
<dbReference type="PROSITE" id="PS50880">
    <property type="entry name" value="TOPRIM"/>
    <property type="match status" value="1"/>
</dbReference>
<evidence type="ECO:0000313" key="16">
    <source>
        <dbReference type="Proteomes" id="UP000199488"/>
    </source>
</evidence>
<dbReference type="PANTHER" id="PTHR11390:SF21">
    <property type="entry name" value="DNA TOPOISOMERASE 3-ALPHA"/>
    <property type="match status" value="1"/>
</dbReference>
<dbReference type="GO" id="GO:0043597">
    <property type="term" value="C:cytoplasmic replication fork"/>
    <property type="evidence" value="ECO:0007669"/>
    <property type="project" value="TreeGrafter"/>
</dbReference>
<dbReference type="InterPro" id="IPR013826">
    <property type="entry name" value="Topo_IA_cen_sub3"/>
</dbReference>
<dbReference type="PROSITE" id="PS00396">
    <property type="entry name" value="TOPO_IA_1"/>
    <property type="match status" value="1"/>
</dbReference>
<dbReference type="SMART" id="SM00436">
    <property type="entry name" value="TOP1Bc"/>
    <property type="match status" value="1"/>
</dbReference>
<dbReference type="PRINTS" id="PR00417">
    <property type="entry name" value="PRTPISMRASEI"/>
</dbReference>
<evidence type="ECO:0000256" key="2">
    <source>
        <dbReference type="ARBA" id="ARBA00009446"/>
    </source>
</evidence>
<evidence type="ECO:0000256" key="5">
    <source>
        <dbReference type="ARBA" id="ARBA00022842"/>
    </source>
</evidence>
<evidence type="ECO:0000313" key="15">
    <source>
        <dbReference type="EMBL" id="SDW38413.1"/>
    </source>
</evidence>
<keyword evidence="6" id="KW-0799">Topoisomerase</keyword>
<dbReference type="CDD" id="cd03362">
    <property type="entry name" value="TOPRIM_TopoIA_TopoIII"/>
    <property type="match status" value="1"/>
</dbReference>
<evidence type="ECO:0000259" key="14">
    <source>
        <dbReference type="PROSITE" id="PS52039"/>
    </source>
</evidence>
<dbReference type="InterPro" id="IPR006171">
    <property type="entry name" value="TOPRIM_dom"/>
</dbReference>
<dbReference type="Pfam" id="PF13342">
    <property type="entry name" value="Toprim_Crpt"/>
    <property type="match status" value="1"/>
</dbReference>
<dbReference type="PROSITE" id="PS52039">
    <property type="entry name" value="TOPO_IA_2"/>
    <property type="match status" value="1"/>
</dbReference>
<reference evidence="15 16" key="1">
    <citation type="submission" date="2016-10" db="EMBL/GenBank/DDBJ databases">
        <authorList>
            <person name="de Groot N.N."/>
        </authorList>
    </citation>
    <scope>NUCLEOTIDE SEQUENCE [LARGE SCALE GENOMIC DNA]</scope>
    <source>
        <strain evidence="15 16">DSM 23126</strain>
    </source>
</reference>
<dbReference type="EC" id="5.6.2.1" evidence="3"/>
<evidence type="ECO:0000256" key="1">
    <source>
        <dbReference type="ARBA" id="ARBA00000213"/>
    </source>
</evidence>
<dbReference type="STRING" id="1122204.SAMN05421781_1227"/>
<dbReference type="GO" id="GO:0006281">
    <property type="term" value="P:DNA repair"/>
    <property type="evidence" value="ECO:0007669"/>
    <property type="project" value="TreeGrafter"/>
</dbReference>
<evidence type="ECO:0000256" key="11">
    <source>
        <dbReference type="ARBA" id="ARBA00032235"/>
    </source>
</evidence>
<evidence type="ECO:0000256" key="8">
    <source>
        <dbReference type="ARBA" id="ARBA00023235"/>
    </source>
</evidence>
<evidence type="ECO:0000256" key="10">
    <source>
        <dbReference type="ARBA" id="ARBA00031985"/>
    </source>
</evidence>
<dbReference type="SMART" id="SM00493">
    <property type="entry name" value="TOPRIM"/>
    <property type="match status" value="1"/>
</dbReference>
<evidence type="ECO:0000259" key="13">
    <source>
        <dbReference type="PROSITE" id="PS50880"/>
    </source>
</evidence>
<dbReference type="InterPro" id="IPR013497">
    <property type="entry name" value="Topo_IA_cen"/>
</dbReference>
<accession>A0A1H2T386</accession>
<organism evidence="15 16">
    <name type="scientific">Marinococcus luteus</name>
    <dbReference type="NCBI Taxonomy" id="1122204"/>
    <lineage>
        <taxon>Bacteria</taxon>
        <taxon>Bacillati</taxon>
        <taxon>Bacillota</taxon>
        <taxon>Bacilli</taxon>
        <taxon>Bacillales</taxon>
        <taxon>Bacillaceae</taxon>
        <taxon>Marinococcus</taxon>
    </lineage>
</organism>
<dbReference type="Pfam" id="PF01131">
    <property type="entry name" value="Topoisom_bac"/>
    <property type="match status" value="1"/>
</dbReference>
<dbReference type="Gene3D" id="2.70.20.10">
    <property type="entry name" value="Topoisomerase I, domain 3"/>
    <property type="match status" value="1"/>
</dbReference>
<dbReference type="Gene3D" id="1.10.290.10">
    <property type="entry name" value="Topoisomerase I, domain 4"/>
    <property type="match status" value="1"/>
</dbReference>
<dbReference type="PANTHER" id="PTHR11390">
    <property type="entry name" value="PROKARYOTIC DNA TOPOISOMERASE"/>
    <property type="match status" value="1"/>
</dbReference>
<evidence type="ECO:0000256" key="9">
    <source>
        <dbReference type="ARBA" id="ARBA00030003"/>
    </source>
</evidence>
<dbReference type="Proteomes" id="UP000199488">
    <property type="component" value="Unassembled WGS sequence"/>
</dbReference>
<dbReference type="EMBL" id="FNNC01000002">
    <property type="protein sequence ID" value="SDW38413.1"/>
    <property type="molecule type" value="Genomic_DNA"/>
</dbReference>
<dbReference type="GO" id="GO:0006310">
    <property type="term" value="P:DNA recombination"/>
    <property type="evidence" value="ECO:0007669"/>
    <property type="project" value="TreeGrafter"/>
</dbReference>
<evidence type="ECO:0000256" key="6">
    <source>
        <dbReference type="ARBA" id="ARBA00023029"/>
    </source>
</evidence>
<gene>
    <name evidence="15" type="ORF">SAMN05421781_1227</name>
</gene>
<name>A0A1H2T386_9BACI</name>
<keyword evidence="4" id="KW-0479">Metal-binding</keyword>
<dbReference type="OrthoDB" id="9803554at2"/>
<proteinExistence type="inferred from homology"/>
<dbReference type="GO" id="GO:0046872">
    <property type="term" value="F:metal ion binding"/>
    <property type="evidence" value="ECO:0007669"/>
    <property type="project" value="UniProtKB-KW"/>
</dbReference>
<keyword evidence="5" id="KW-0460">Magnesium</keyword>
<dbReference type="GO" id="GO:0003917">
    <property type="term" value="F:DNA topoisomerase type I (single strand cut, ATP-independent) activity"/>
    <property type="evidence" value="ECO:0007669"/>
    <property type="project" value="UniProtKB-EC"/>
</dbReference>
<dbReference type="InterPro" id="IPR000380">
    <property type="entry name" value="Topo_IA"/>
</dbReference>
<dbReference type="InterPro" id="IPR003602">
    <property type="entry name" value="Topo_IA_DNA-bd_dom"/>
</dbReference>
<dbReference type="InterPro" id="IPR013824">
    <property type="entry name" value="Topo_IA_cen_sub1"/>
</dbReference>
<protein>
    <recommendedName>
        <fullName evidence="3">DNA topoisomerase</fullName>
        <ecNumber evidence="3">5.6.2.1</ecNumber>
    </recommendedName>
    <alternativeName>
        <fullName evidence="12">Omega-protein</fullName>
    </alternativeName>
    <alternativeName>
        <fullName evidence="11">Relaxing enzyme</fullName>
    </alternativeName>
    <alternativeName>
        <fullName evidence="9">Swivelase</fullName>
    </alternativeName>
    <alternativeName>
        <fullName evidence="10">Untwisting enzyme</fullName>
    </alternativeName>
</protein>
<sequence>MPVILAEKPSQAKAYAAAFQIQEKKDGYMRLKPCSLFPDGAVLTWGFGHLLELRAPADYESSWKKWSLDTLPMLPAHFRFKPNPRAFKQLKIVKQMLQEADSIIIATDCDREGENIARSVIDYTKTSHKPTQRLWINSLEKDEVYKGFEQLREGADYLPLYEEARARQFSDWIVGMNASRLYTLLLKQKGINEVFSVGRVQTPTLKLIYDRQKEIEAFEPEPYWELEGTFRAEAGEYKGKYKKRFGSKKEVLRIWKEHGLKKDTEGTISSIKKEEKQEKPPLLHSLSSLQTTMNKKYKMSPSAVLKTVQSLYDEPLKAVSYPRTDTRHITSGEFNYLKGNLGRMQECMNASFEPASTTPSKRFVDGSKVQEHHAIIPTKKVLSQTQFEKLNRAQQQVYKEVMNSVLAMFHRNYVYEETTIETDVQGLVFESKGRVDKQLGWKELFPAPKKKKDQEDNTLPPVTEGEQVEAYVQAAEKETQPPKPYTEGQLINMMKSCGKWIEDDETSKKVLQETEGLGTEATRSTIIQTLQKQEYIRIQKNIVEVTSKGRALCEVVEGTLLSKPLLTAKWEAFLKQIGSGEADKEAFLKQTEAFTKKLVEEAPAGITNMQTNPDQVAASKKQPQRAEPIALCPVCQKGQLMERKSFYGCSEYANGCKFTVPKTLLKKRITQAQVKKLCEKGETQVIKGFKGKKPFDAKLKRKENGVEFVFPAKDNAPS</sequence>
<keyword evidence="7" id="KW-0238">DNA-binding</keyword>
<comment type="similarity">
    <text evidence="2">Belongs to the type IA topoisomerase family.</text>
</comment>
<dbReference type="GO" id="GO:0003677">
    <property type="term" value="F:DNA binding"/>
    <property type="evidence" value="ECO:0007669"/>
    <property type="project" value="UniProtKB-KW"/>
</dbReference>
<dbReference type="InterPro" id="IPR013825">
    <property type="entry name" value="Topo_IA_cen_sub2"/>
</dbReference>
<dbReference type="Gene3D" id="1.10.460.10">
    <property type="entry name" value="Topoisomerase I, domain 2"/>
    <property type="match status" value="1"/>
</dbReference>
<dbReference type="InterPro" id="IPR005738">
    <property type="entry name" value="TopoIII"/>
</dbReference>
<dbReference type="RefSeq" id="WP_091612504.1">
    <property type="nucleotide sequence ID" value="NZ_FNNC01000002.1"/>
</dbReference>
<evidence type="ECO:0000256" key="7">
    <source>
        <dbReference type="ARBA" id="ARBA00023125"/>
    </source>
</evidence>
<comment type="catalytic activity">
    <reaction evidence="1">
        <text>ATP-independent breakage of single-stranded DNA, followed by passage and rejoining.</text>
        <dbReference type="EC" id="5.6.2.1"/>
    </reaction>
</comment>
<feature type="domain" description="Toprim" evidence="13">
    <location>
        <begin position="1"/>
        <end position="138"/>
    </location>
</feature>
<keyword evidence="8 15" id="KW-0413">Isomerase</keyword>
<dbReference type="NCBIfam" id="NF005829">
    <property type="entry name" value="PRK07726.1"/>
    <property type="match status" value="1"/>
</dbReference>
<evidence type="ECO:0000256" key="4">
    <source>
        <dbReference type="ARBA" id="ARBA00022723"/>
    </source>
</evidence>
<dbReference type="InterPro" id="IPR023405">
    <property type="entry name" value="Topo_IA_core_domain"/>
</dbReference>
<dbReference type="InterPro" id="IPR023406">
    <property type="entry name" value="Topo_IA_AS"/>
</dbReference>
<feature type="domain" description="Topo IA-type catalytic" evidence="14">
    <location>
        <begin position="157"/>
        <end position="599"/>
    </location>
</feature>
<dbReference type="AlphaFoldDB" id="A0A1H2T386"/>
<dbReference type="NCBIfam" id="TIGR01056">
    <property type="entry name" value="topB"/>
    <property type="match status" value="1"/>
</dbReference>
<dbReference type="SUPFAM" id="SSF56712">
    <property type="entry name" value="Prokaryotic type I DNA topoisomerase"/>
    <property type="match status" value="1"/>
</dbReference>
<dbReference type="Gene3D" id="3.40.50.140">
    <property type="match status" value="1"/>
</dbReference>
<dbReference type="SMART" id="SM00437">
    <property type="entry name" value="TOP1Ac"/>
    <property type="match status" value="1"/>
</dbReference>
<keyword evidence="16" id="KW-1185">Reference proteome</keyword>
<dbReference type="InterPro" id="IPR003601">
    <property type="entry name" value="Topo_IA_2"/>
</dbReference>